<dbReference type="Pfam" id="PF01791">
    <property type="entry name" value="DeoC"/>
    <property type="match status" value="1"/>
</dbReference>
<evidence type="ECO:0000256" key="2">
    <source>
        <dbReference type="ARBA" id="ARBA00013068"/>
    </source>
</evidence>
<proteinExistence type="inferred from homology"/>
<dbReference type="InterPro" id="IPR002915">
    <property type="entry name" value="DeoC/FbaB/LacD_aldolase"/>
</dbReference>
<dbReference type="GO" id="GO:0004332">
    <property type="term" value="F:fructose-bisphosphate aldolase activity"/>
    <property type="evidence" value="ECO:0007669"/>
    <property type="project" value="UniProtKB-EC"/>
</dbReference>
<comment type="caution">
    <text evidence="4">The sequence shown here is derived from an EMBL/GenBank/DDBJ whole genome shotgun (WGS) entry which is preliminary data.</text>
</comment>
<feature type="active site" description="Proton donor" evidence="3">
    <location>
        <position position="153"/>
    </location>
</feature>
<comment type="similarity">
    <text evidence="1">Belongs to the DeoC/FbaB aldolase family.</text>
</comment>
<dbReference type="InterPro" id="IPR013785">
    <property type="entry name" value="Aldolase_TIM"/>
</dbReference>
<dbReference type="Proteomes" id="UP000546257">
    <property type="component" value="Unassembled WGS sequence"/>
</dbReference>
<gene>
    <name evidence="4" type="ORF">H5V44_02805</name>
</gene>
<dbReference type="SUPFAM" id="SSF51569">
    <property type="entry name" value="Aldolase"/>
    <property type="match status" value="1"/>
</dbReference>
<organism evidence="4 5">
    <name type="scientific">Halobellus ruber</name>
    <dbReference type="NCBI Taxonomy" id="2761102"/>
    <lineage>
        <taxon>Archaea</taxon>
        <taxon>Methanobacteriati</taxon>
        <taxon>Methanobacteriota</taxon>
        <taxon>Stenosarchaea group</taxon>
        <taxon>Halobacteria</taxon>
        <taxon>Halobacteriales</taxon>
        <taxon>Haloferacaceae</taxon>
        <taxon>Halobellus</taxon>
    </lineage>
</organism>
<reference evidence="4 5" key="1">
    <citation type="submission" date="2020-08" db="EMBL/GenBank/DDBJ databases">
        <authorList>
            <person name="Seo M.-J."/>
        </authorList>
    </citation>
    <scope>NUCLEOTIDE SEQUENCE [LARGE SCALE GENOMIC DNA]</scope>
    <source>
        <strain evidence="4 5">MBLA0160</strain>
    </source>
</reference>
<accession>A0A7J9SE75</accession>
<keyword evidence="5" id="KW-1185">Reference proteome</keyword>
<dbReference type="InterPro" id="IPR050456">
    <property type="entry name" value="DeoC/FbaB_aldolase"/>
</dbReference>
<name>A0A7J9SE75_9EURY</name>
<dbReference type="InterPro" id="IPR041720">
    <property type="entry name" value="FbaB-like"/>
</dbReference>
<dbReference type="SMART" id="SM01133">
    <property type="entry name" value="DeoC"/>
    <property type="match status" value="1"/>
</dbReference>
<evidence type="ECO:0000313" key="5">
    <source>
        <dbReference type="Proteomes" id="UP000546257"/>
    </source>
</evidence>
<dbReference type="EC" id="4.1.2.13" evidence="2"/>
<sequence>MRDIDDSPIVRNGNSLILAYDHGTEHGPVDFEPMPKSADPTHVFEVGRHDAVTAIALQKGNAEYYRTWEADNDVDDGAPLLVKVNGNSNLPKRDDYYSPKQCSVAYAVEELDADAIGYTMYAGSLHEDRMWTEFREVQEAARSYDVPVVMWSYPRGKGIEENDDYSGQADPAVVAYGGRLGLELGADVVKCKYPGSRAGWQQLEDAVGGLKTVMSGGSKRSDEAFLEDVHSTIAAGGNGLAVGRNIFQREDPEPLLNELETVIFEGRTPREIRS</sequence>
<feature type="active site" description="Schiff-base intermediate with dihydroxyacetone-P" evidence="3">
    <location>
        <position position="190"/>
    </location>
</feature>
<evidence type="ECO:0000256" key="3">
    <source>
        <dbReference type="PIRSR" id="PIRSR038992-1"/>
    </source>
</evidence>
<dbReference type="RefSeq" id="WP_185191602.1">
    <property type="nucleotide sequence ID" value="NZ_JACKXD010000001.1"/>
</dbReference>
<dbReference type="Gene3D" id="3.20.20.70">
    <property type="entry name" value="Aldolase class I"/>
    <property type="match status" value="1"/>
</dbReference>
<evidence type="ECO:0000313" key="4">
    <source>
        <dbReference type="EMBL" id="MBB6645235.1"/>
    </source>
</evidence>
<dbReference type="PIRSF" id="PIRSF038992">
    <property type="entry name" value="Aldolase_Ia"/>
    <property type="match status" value="1"/>
</dbReference>
<dbReference type="PANTHER" id="PTHR47916">
    <property type="entry name" value="FRUCTOSE-BISPHOSPHATE ALDOLASE CLASS 1"/>
    <property type="match status" value="1"/>
</dbReference>
<protein>
    <recommendedName>
        <fullName evidence="2">fructose-bisphosphate aldolase</fullName>
        <ecNumber evidence="2">4.1.2.13</ecNumber>
    </recommendedName>
</protein>
<dbReference type="PANTHER" id="PTHR47916:SF1">
    <property type="entry name" value="3-HYDROXY-5-PHOSPHONOOXYPENTANE-2,4-DIONE THIOLASE"/>
    <property type="match status" value="1"/>
</dbReference>
<dbReference type="AlphaFoldDB" id="A0A7J9SE75"/>
<evidence type="ECO:0000256" key="1">
    <source>
        <dbReference type="ARBA" id="ARBA00008116"/>
    </source>
</evidence>
<dbReference type="EMBL" id="JACKXD010000001">
    <property type="protein sequence ID" value="MBB6645235.1"/>
    <property type="molecule type" value="Genomic_DNA"/>
</dbReference>